<dbReference type="EMBL" id="QJKJ01014260">
    <property type="protein sequence ID" value="RDX64704.1"/>
    <property type="molecule type" value="Genomic_DNA"/>
</dbReference>
<dbReference type="OrthoDB" id="1928132at2759"/>
<evidence type="ECO:0000313" key="2">
    <source>
        <dbReference type="Proteomes" id="UP000257109"/>
    </source>
</evidence>
<reference evidence="1" key="1">
    <citation type="submission" date="2018-05" db="EMBL/GenBank/DDBJ databases">
        <title>Draft genome of Mucuna pruriens seed.</title>
        <authorList>
            <person name="Nnadi N.E."/>
            <person name="Vos R."/>
            <person name="Hasami M.H."/>
            <person name="Devisetty U.K."/>
            <person name="Aguiy J.C."/>
        </authorList>
    </citation>
    <scope>NUCLEOTIDE SEQUENCE [LARGE SCALE GENOMIC DNA]</scope>
    <source>
        <strain evidence="1">JCA_2017</strain>
    </source>
</reference>
<dbReference type="InterPro" id="IPR043502">
    <property type="entry name" value="DNA/RNA_pol_sf"/>
</dbReference>
<organism evidence="1 2">
    <name type="scientific">Mucuna pruriens</name>
    <name type="common">Velvet bean</name>
    <name type="synonym">Dolichos pruriens</name>
    <dbReference type="NCBI Taxonomy" id="157652"/>
    <lineage>
        <taxon>Eukaryota</taxon>
        <taxon>Viridiplantae</taxon>
        <taxon>Streptophyta</taxon>
        <taxon>Embryophyta</taxon>
        <taxon>Tracheophyta</taxon>
        <taxon>Spermatophyta</taxon>
        <taxon>Magnoliopsida</taxon>
        <taxon>eudicotyledons</taxon>
        <taxon>Gunneridae</taxon>
        <taxon>Pentapetalae</taxon>
        <taxon>rosids</taxon>
        <taxon>fabids</taxon>
        <taxon>Fabales</taxon>
        <taxon>Fabaceae</taxon>
        <taxon>Papilionoideae</taxon>
        <taxon>50 kb inversion clade</taxon>
        <taxon>NPAAA clade</taxon>
        <taxon>indigoferoid/millettioid clade</taxon>
        <taxon>Phaseoleae</taxon>
        <taxon>Mucuna</taxon>
    </lineage>
</organism>
<comment type="caution">
    <text evidence="1">The sequence shown here is derived from an EMBL/GenBank/DDBJ whole genome shotgun (WGS) entry which is preliminary data.</text>
</comment>
<gene>
    <name evidence="1" type="ORF">CR513_56715</name>
</gene>
<protein>
    <submittedName>
        <fullName evidence="1">Mitochondrial protein</fullName>
    </submittedName>
</protein>
<sequence length="59" mass="6281">MGSGIFGALVSGKGVAANPKMVEAMQNWPVSKDVKAVRGFLGLTNLQKICERAYDKALN</sequence>
<keyword evidence="2" id="KW-1185">Reference proteome</keyword>
<evidence type="ECO:0000313" key="1">
    <source>
        <dbReference type="EMBL" id="RDX64704.1"/>
    </source>
</evidence>
<proteinExistence type="predicted"/>
<dbReference type="Proteomes" id="UP000257109">
    <property type="component" value="Unassembled WGS sequence"/>
</dbReference>
<dbReference type="SUPFAM" id="SSF56672">
    <property type="entry name" value="DNA/RNA polymerases"/>
    <property type="match status" value="1"/>
</dbReference>
<name>A0A371EFG3_MUCPR</name>
<accession>A0A371EFG3</accession>
<feature type="non-terminal residue" evidence="1">
    <location>
        <position position="1"/>
    </location>
</feature>
<dbReference type="AlphaFoldDB" id="A0A371EFG3"/>